<dbReference type="OrthoDB" id="964607at2"/>
<accession>A0A2P8G221</accession>
<dbReference type="EMBL" id="PYAS01000007">
    <property type="protein sequence ID" value="PSL27996.1"/>
    <property type="molecule type" value="Genomic_DNA"/>
</dbReference>
<feature type="transmembrane region" description="Helical" evidence="1">
    <location>
        <begin position="6"/>
        <end position="27"/>
    </location>
</feature>
<dbReference type="RefSeq" id="WP_106596471.1">
    <property type="nucleotide sequence ID" value="NZ_PYAS01000007.1"/>
</dbReference>
<evidence type="ECO:0000313" key="3">
    <source>
        <dbReference type="Proteomes" id="UP000241964"/>
    </source>
</evidence>
<evidence type="ECO:0000313" key="2">
    <source>
        <dbReference type="EMBL" id="PSL27996.1"/>
    </source>
</evidence>
<comment type="caution">
    <text evidence="2">The sequence shown here is derived from an EMBL/GenBank/DDBJ whole genome shotgun (WGS) entry which is preliminary data.</text>
</comment>
<protein>
    <submittedName>
        <fullName evidence="2">Uncharacterized protein</fullName>
    </submittedName>
</protein>
<reference evidence="2 3" key="1">
    <citation type="submission" date="2018-03" db="EMBL/GenBank/DDBJ databases">
        <title>Genomic Encyclopedia of Archaeal and Bacterial Type Strains, Phase II (KMG-II): from individual species to whole genera.</title>
        <authorList>
            <person name="Goeker M."/>
        </authorList>
    </citation>
    <scope>NUCLEOTIDE SEQUENCE [LARGE SCALE GENOMIC DNA]</scope>
    <source>
        <strain evidence="2 3">DSM 29057</strain>
    </source>
</reference>
<gene>
    <name evidence="2" type="ORF">CLV60_107261</name>
</gene>
<feature type="transmembrane region" description="Helical" evidence="1">
    <location>
        <begin position="39"/>
        <end position="58"/>
    </location>
</feature>
<sequence length="97" mass="10742">MESHFNHYVISLTTCLVGCVVYVVFAATRHGLENVQESMLIRVFGDLLMICAASRVVVLSFDEALCSSVAKIDMAFMTVGAILIMIVTMKDFISKFK</sequence>
<name>A0A2P8G221_9BACT</name>
<dbReference type="Proteomes" id="UP000241964">
    <property type="component" value="Unassembled WGS sequence"/>
</dbReference>
<organism evidence="2 3">
    <name type="scientific">Dyadobacter jiangsuensis</name>
    <dbReference type="NCBI Taxonomy" id="1591085"/>
    <lineage>
        <taxon>Bacteria</taxon>
        <taxon>Pseudomonadati</taxon>
        <taxon>Bacteroidota</taxon>
        <taxon>Cytophagia</taxon>
        <taxon>Cytophagales</taxon>
        <taxon>Spirosomataceae</taxon>
        <taxon>Dyadobacter</taxon>
    </lineage>
</organism>
<keyword evidence="1" id="KW-0472">Membrane</keyword>
<proteinExistence type="predicted"/>
<dbReference type="AlphaFoldDB" id="A0A2P8G221"/>
<keyword evidence="1" id="KW-0812">Transmembrane</keyword>
<feature type="transmembrane region" description="Helical" evidence="1">
    <location>
        <begin position="70"/>
        <end position="89"/>
    </location>
</feature>
<evidence type="ECO:0000256" key="1">
    <source>
        <dbReference type="SAM" id="Phobius"/>
    </source>
</evidence>
<keyword evidence="3" id="KW-1185">Reference proteome</keyword>
<keyword evidence="1" id="KW-1133">Transmembrane helix</keyword>